<comment type="caution">
    <text evidence="1">The sequence shown here is derived from an EMBL/GenBank/DDBJ whole genome shotgun (WGS) entry which is preliminary data.</text>
</comment>
<protein>
    <submittedName>
        <fullName evidence="1">Uncharacterized protein</fullName>
    </submittedName>
</protein>
<dbReference type="EMBL" id="RQZI01000003">
    <property type="protein sequence ID" value="RRC92824.1"/>
    <property type="molecule type" value="Genomic_DNA"/>
</dbReference>
<sequence length="32" mass="3746">MAAILFFCFEETSDFLGHFWYNKGQEIQGSKT</sequence>
<dbReference type="AlphaFoldDB" id="A0A3P1S6K5"/>
<evidence type="ECO:0000313" key="1">
    <source>
        <dbReference type="EMBL" id="RRC92824.1"/>
    </source>
</evidence>
<name>A0A3P1S6K5_STRSA</name>
<evidence type="ECO:0000313" key="2">
    <source>
        <dbReference type="Proteomes" id="UP000277597"/>
    </source>
</evidence>
<dbReference type="Proteomes" id="UP000277597">
    <property type="component" value="Unassembled WGS sequence"/>
</dbReference>
<proteinExistence type="predicted"/>
<organism evidence="1 2">
    <name type="scientific">Streptococcus sanguinis</name>
    <dbReference type="NCBI Taxonomy" id="1305"/>
    <lineage>
        <taxon>Bacteria</taxon>
        <taxon>Bacillati</taxon>
        <taxon>Bacillota</taxon>
        <taxon>Bacilli</taxon>
        <taxon>Lactobacillales</taxon>
        <taxon>Streptococcaceae</taxon>
        <taxon>Streptococcus</taxon>
    </lineage>
</organism>
<gene>
    <name evidence="1" type="ORF">EII39_03630</name>
</gene>
<accession>A0A3P1S6K5</accession>
<reference evidence="1 2" key="1">
    <citation type="submission" date="2018-11" db="EMBL/GenBank/DDBJ databases">
        <title>Genomes From Bacteria Associated with the Canine Oral Cavity: a Test Case for Automated Genome-Based Taxonomic Assignment.</title>
        <authorList>
            <person name="Coil D.A."/>
            <person name="Jospin G."/>
            <person name="Darling A.E."/>
            <person name="Wallis C."/>
            <person name="Davis I.J."/>
            <person name="Harris S."/>
            <person name="Eisen J.A."/>
            <person name="Holcombe L.J."/>
            <person name="O'Flynn C."/>
        </authorList>
    </citation>
    <scope>NUCLEOTIDE SEQUENCE [LARGE SCALE GENOMIC DNA]</scope>
    <source>
        <strain evidence="1 2">OH953</strain>
    </source>
</reference>